<dbReference type="AlphaFoldDB" id="A0A3E3E4K1"/>
<dbReference type="RefSeq" id="WP_117582736.1">
    <property type="nucleotide sequence ID" value="NZ_AP031443.1"/>
</dbReference>
<dbReference type="PANTHER" id="PTHR13696">
    <property type="entry name" value="P-LOOP CONTAINING NUCLEOSIDE TRIPHOSPHATE HYDROLASE"/>
    <property type="match status" value="1"/>
</dbReference>
<sequence length="295" mass="33310">MKVISIINEKGGVGKTTASVNISYGLVERLMNDGKRILLIDADAQGNATKFFLPEFKSITLEEFNMLEVPENCDIRSSTKFIKNSLISMLGERNDLNKLLLEGKGVIRECIHQTQYQQLDIIPSIGTELIATDKLLGASTGQRHVILKRALREIRNDYDIVIIDHAPTFNNITVNGLFCSNEIIIPLKPGGFELKGLIDTLEELFDIEDDYECEYKIRILMNMIPRGVRPAYISFINKIREFYGDTILQTTVGYQDAVASRSTMSGKLLYNSKTGVGEDYRNLVDELIKEFDNEI</sequence>
<dbReference type="Gene3D" id="3.40.50.300">
    <property type="entry name" value="P-loop containing nucleotide triphosphate hydrolases"/>
    <property type="match status" value="1"/>
</dbReference>
<evidence type="ECO:0000313" key="3">
    <source>
        <dbReference type="Proteomes" id="UP000261032"/>
    </source>
</evidence>
<evidence type="ECO:0000313" key="2">
    <source>
        <dbReference type="EMBL" id="RGD76129.1"/>
    </source>
</evidence>
<dbReference type="Proteomes" id="UP000261032">
    <property type="component" value="Unassembled WGS sequence"/>
</dbReference>
<dbReference type="SUPFAM" id="SSF52540">
    <property type="entry name" value="P-loop containing nucleoside triphosphate hydrolases"/>
    <property type="match status" value="1"/>
</dbReference>
<gene>
    <name evidence="2" type="ORF">DXB93_19095</name>
</gene>
<dbReference type="CDD" id="cd02042">
    <property type="entry name" value="ParAB_family"/>
    <property type="match status" value="1"/>
</dbReference>
<protein>
    <recommendedName>
        <fullName evidence="1">AAA domain-containing protein</fullName>
    </recommendedName>
</protein>
<accession>A0A3E3E4K1</accession>
<dbReference type="InterPro" id="IPR050678">
    <property type="entry name" value="DNA_Partitioning_ATPase"/>
</dbReference>
<dbReference type="InterPro" id="IPR025669">
    <property type="entry name" value="AAA_dom"/>
</dbReference>
<evidence type="ECO:0000259" key="1">
    <source>
        <dbReference type="Pfam" id="PF13614"/>
    </source>
</evidence>
<dbReference type="Pfam" id="PF13614">
    <property type="entry name" value="AAA_31"/>
    <property type="match status" value="1"/>
</dbReference>
<dbReference type="EMBL" id="QUSL01000082">
    <property type="protein sequence ID" value="RGD76129.1"/>
    <property type="molecule type" value="Genomic_DNA"/>
</dbReference>
<dbReference type="InterPro" id="IPR027417">
    <property type="entry name" value="P-loop_NTPase"/>
</dbReference>
<reference evidence="2 3" key="1">
    <citation type="submission" date="2018-08" db="EMBL/GenBank/DDBJ databases">
        <title>A genome reference for cultivated species of the human gut microbiota.</title>
        <authorList>
            <person name="Zou Y."/>
            <person name="Xue W."/>
            <person name="Luo G."/>
        </authorList>
    </citation>
    <scope>NUCLEOTIDE SEQUENCE [LARGE SCALE GENOMIC DNA]</scope>
    <source>
        <strain evidence="2 3">OM06-4</strain>
    </source>
</reference>
<proteinExistence type="predicted"/>
<name>A0A3E3E4K1_9FIRM</name>
<organism evidence="2 3">
    <name type="scientific">Thomasclavelia ramosa</name>
    <dbReference type="NCBI Taxonomy" id="1547"/>
    <lineage>
        <taxon>Bacteria</taxon>
        <taxon>Bacillati</taxon>
        <taxon>Bacillota</taxon>
        <taxon>Erysipelotrichia</taxon>
        <taxon>Erysipelotrichales</taxon>
        <taxon>Coprobacillaceae</taxon>
        <taxon>Thomasclavelia</taxon>
    </lineage>
</organism>
<dbReference type="PANTHER" id="PTHR13696:SF52">
    <property type="entry name" value="PARA FAMILY PROTEIN CT_582"/>
    <property type="match status" value="1"/>
</dbReference>
<comment type="caution">
    <text evidence="2">The sequence shown here is derived from an EMBL/GenBank/DDBJ whole genome shotgun (WGS) entry which is preliminary data.</text>
</comment>
<feature type="domain" description="AAA" evidence="1">
    <location>
        <begin position="1"/>
        <end position="209"/>
    </location>
</feature>